<evidence type="ECO:0000256" key="10">
    <source>
        <dbReference type="PIRSR" id="PIRSR000089-1"/>
    </source>
</evidence>
<dbReference type="GO" id="GO:0050660">
    <property type="term" value="F:flavin adenine dinucleotide binding"/>
    <property type="evidence" value="ECO:0007669"/>
    <property type="project" value="InterPro"/>
</dbReference>
<dbReference type="EMBL" id="JAAAHW010006244">
    <property type="protein sequence ID" value="KAF9963975.1"/>
    <property type="molecule type" value="Genomic_DNA"/>
</dbReference>
<name>A0A9P6M3I4_9FUNG</name>
<keyword evidence="6 9" id="KW-0274">FAD</keyword>
<dbReference type="Pfam" id="PF01012">
    <property type="entry name" value="ETF"/>
    <property type="match status" value="1"/>
</dbReference>
<feature type="domain" description="Electron transfer flavoprotein alpha/beta-subunit N-terminal" evidence="11">
    <location>
        <begin position="26"/>
        <end position="208"/>
    </location>
</feature>
<keyword evidence="5 9" id="KW-0285">Flavoprotein</keyword>
<evidence type="ECO:0000256" key="1">
    <source>
        <dbReference type="ARBA" id="ARBA00004305"/>
    </source>
</evidence>
<dbReference type="GO" id="GO:0009055">
    <property type="term" value="F:electron transfer activity"/>
    <property type="evidence" value="ECO:0007669"/>
    <property type="project" value="InterPro"/>
</dbReference>
<comment type="caution">
    <text evidence="12">The sequence shown here is derived from an EMBL/GenBank/DDBJ whole genome shotgun (WGS) entry which is preliminary data.</text>
</comment>
<dbReference type="PANTHER" id="PTHR43153:SF1">
    <property type="entry name" value="ELECTRON TRANSFER FLAVOPROTEIN SUBUNIT ALPHA, MITOCHONDRIAL"/>
    <property type="match status" value="1"/>
</dbReference>
<sequence>MFALRRTALPALSLARGYAATGNVSTLLLVEHKENKVAASTLNALSAASKLGGSVTALVAGDTPETVASEVAKLSGVSKVLVAKDAAFAHALPESHASLLVETQKKYGFTHLVASHSAFGKNIMPRAAALLDVAQISDITAVESPDTFVRPIYAGNAIATVKSSDSIKVITVRGTGFPAAGTQDTAAPNEDAPAVGADKNWSEFVSEHMQKSDRPELGSATRIISGGRGMKNGENFGMLYELADKIGAAVGASRAAVDAGYVDNSLQIGQTGKIVAPELYVAVGISGAIQHLAGMKDSKTIVAINKDPEAPIFQVSDYGLVADLFTAVPELTKKL</sequence>
<dbReference type="Pfam" id="PF00766">
    <property type="entry name" value="ETF_alpha"/>
    <property type="match status" value="1"/>
</dbReference>
<evidence type="ECO:0000256" key="8">
    <source>
        <dbReference type="ARBA" id="ARBA00025416"/>
    </source>
</evidence>
<dbReference type="InterPro" id="IPR018206">
    <property type="entry name" value="ETF_asu_C_CS"/>
</dbReference>
<evidence type="ECO:0000256" key="4">
    <source>
        <dbReference type="ARBA" id="ARBA00022448"/>
    </source>
</evidence>
<dbReference type="FunFam" id="3.40.50.1220:FF:000001">
    <property type="entry name" value="Electron transfer flavoprotein, alpha subunit"/>
    <property type="match status" value="1"/>
</dbReference>
<comment type="subcellular location">
    <subcellularLocation>
        <location evidence="1 9">Mitochondrion matrix</location>
    </subcellularLocation>
</comment>
<dbReference type="InterPro" id="IPR001308">
    <property type="entry name" value="ETF_a/FixB"/>
</dbReference>
<dbReference type="GO" id="GO:0005759">
    <property type="term" value="C:mitochondrial matrix"/>
    <property type="evidence" value="ECO:0007669"/>
    <property type="project" value="UniProtKB-SubCell"/>
</dbReference>
<gene>
    <name evidence="12" type="ORF">BGZ65_003229</name>
</gene>
<feature type="binding site" evidence="10">
    <location>
        <position position="305"/>
    </location>
    <ligand>
        <name>FAD</name>
        <dbReference type="ChEBI" id="CHEBI:57692"/>
    </ligand>
</feature>
<accession>A0A9P6M3I4</accession>
<feature type="binding site" evidence="10">
    <location>
        <position position="228"/>
    </location>
    <ligand>
        <name>FAD</name>
        <dbReference type="ChEBI" id="CHEBI:57692"/>
    </ligand>
</feature>
<comment type="subunit">
    <text evidence="3 9">Heterodimer of an alpha and a beta subunit.</text>
</comment>
<dbReference type="Gene3D" id="3.40.50.620">
    <property type="entry name" value="HUPs"/>
    <property type="match status" value="1"/>
</dbReference>
<dbReference type="Gene3D" id="3.40.50.1220">
    <property type="entry name" value="TPP-binding domain"/>
    <property type="match status" value="1"/>
</dbReference>
<dbReference type="AlphaFoldDB" id="A0A9P6M3I4"/>
<evidence type="ECO:0000313" key="12">
    <source>
        <dbReference type="EMBL" id="KAF9963975.1"/>
    </source>
</evidence>
<protein>
    <recommendedName>
        <fullName evidence="9">Probable electron transfer flavoprotein subunit alpha</fullName>
    </recommendedName>
</protein>
<feature type="binding site" evidence="10">
    <location>
        <begin position="267"/>
        <end position="271"/>
    </location>
    <ligand>
        <name>FAD</name>
        <dbReference type="ChEBI" id="CHEBI:57692"/>
    </ligand>
</feature>
<comment type="similarity">
    <text evidence="2 9">Belongs to the ETF alpha-subunit/FixB family.</text>
</comment>
<dbReference type="InterPro" id="IPR014729">
    <property type="entry name" value="Rossmann-like_a/b/a_fold"/>
</dbReference>
<dbReference type="InterPro" id="IPR014731">
    <property type="entry name" value="ETF_asu_C"/>
</dbReference>
<evidence type="ECO:0000256" key="3">
    <source>
        <dbReference type="ARBA" id="ARBA00011355"/>
    </source>
</evidence>
<evidence type="ECO:0000313" key="13">
    <source>
        <dbReference type="Proteomes" id="UP000749646"/>
    </source>
</evidence>
<keyword evidence="7 9" id="KW-0249">Electron transport</keyword>
<comment type="function">
    <text evidence="8 9">The electron transfer flavoprotein serves as a specific electron acceptor for several dehydrogenases, including five acyl-CoA dehydrogenases, glutaryl-CoA and sarcosine dehydrogenase. It transfers the electrons to the main mitochondrial respiratory chain via ETF-ubiquinone oxidoreductase (ETF dehydrogenase).</text>
</comment>
<dbReference type="Proteomes" id="UP000749646">
    <property type="component" value="Unassembled WGS sequence"/>
</dbReference>
<dbReference type="SUPFAM" id="SSF52402">
    <property type="entry name" value="Adenine nucleotide alpha hydrolases-like"/>
    <property type="match status" value="1"/>
</dbReference>
<organism evidence="12 13">
    <name type="scientific">Modicella reniformis</name>
    <dbReference type="NCBI Taxonomy" id="1440133"/>
    <lineage>
        <taxon>Eukaryota</taxon>
        <taxon>Fungi</taxon>
        <taxon>Fungi incertae sedis</taxon>
        <taxon>Mucoromycota</taxon>
        <taxon>Mortierellomycotina</taxon>
        <taxon>Mortierellomycetes</taxon>
        <taxon>Mortierellales</taxon>
        <taxon>Mortierellaceae</taxon>
        <taxon>Modicella</taxon>
    </lineage>
</organism>
<keyword evidence="9" id="KW-0496">Mitochondrion</keyword>
<feature type="binding site" evidence="10">
    <location>
        <begin position="284"/>
        <end position="291"/>
    </location>
    <ligand>
        <name>FAD</name>
        <dbReference type="ChEBI" id="CHEBI:57692"/>
    </ligand>
</feature>
<dbReference type="PROSITE" id="PS00696">
    <property type="entry name" value="ETF_ALPHA"/>
    <property type="match status" value="1"/>
</dbReference>
<dbReference type="SUPFAM" id="SSF52467">
    <property type="entry name" value="DHS-like NAD/FAD-binding domain"/>
    <property type="match status" value="1"/>
</dbReference>
<evidence type="ECO:0000256" key="6">
    <source>
        <dbReference type="ARBA" id="ARBA00022827"/>
    </source>
</evidence>
<dbReference type="InterPro" id="IPR029035">
    <property type="entry name" value="DHS-like_NAD/FAD-binding_dom"/>
</dbReference>
<feature type="binding site" evidence="10">
    <location>
        <begin position="253"/>
        <end position="254"/>
    </location>
    <ligand>
        <name>FAD</name>
        <dbReference type="ChEBI" id="CHEBI:57692"/>
    </ligand>
</feature>
<dbReference type="CDD" id="cd01715">
    <property type="entry name" value="ETF_alpha"/>
    <property type="match status" value="1"/>
</dbReference>
<evidence type="ECO:0000256" key="5">
    <source>
        <dbReference type="ARBA" id="ARBA00022630"/>
    </source>
</evidence>
<evidence type="ECO:0000256" key="7">
    <source>
        <dbReference type="ARBA" id="ARBA00022982"/>
    </source>
</evidence>
<keyword evidence="13" id="KW-1185">Reference proteome</keyword>
<dbReference type="PIRSF" id="PIRSF000089">
    <property type="entry name" value="Electra_flavoP_a"/>
    <property type="match status" value="1"/>
</dbReference>
<dbReference type="PANTHER" id="PTHR43153">
    <property type="entry name" value="ELECTRON TRANSFER FLAVOPROTEIN ALPHA"/>
    <property type="match status" value="1"/>
</dbReference>
<dbReference type="GO" id="GO:0033539">
    <property type="term" value="P:fatty acid beta-oxidation using acyl-CoA dehydrogenase"/>
    <property type="evidence" value="ECO:0007669"/>
    <property type="project" value="TreeGrafter"/>
</dbReference>
<keyword evidence="4 9" id="KW-0813">Transport</keyword>
<evidence type="ECO:0000256" key="9">
    <source>
        <dbReference type="PIRNR" id="PIRNR000089"/>
    </source>
</evidence>
<reference evidence="12" key="1">
    <citation type="journal article" date="2020" name="Fungal Divers.">
        <title>Resolving the Mortierellaceae phylogeny through synthesis of multi-gene phylogenetics and phylogenomics.</title>
        <authorList>
            <person name="Vandepol N."/>
            <person name="Liber J."/>
            <person name="Desiro A."/>
            <person name="Na H."/>
            <person name="Kennedy M."/>
            <person name="Barry K."/>
            <person name="Grigoriev I.V."/>
            <person name="Miller A.N."/>
            <person name="O'Donnell K."/>
            <person name="Stajich J.E."/>
            <person name="Bonito G."/>
        </authorList>
    </citation>
    <scope>NUCLEOTIDE SEQUENCE</scope>
    <source>
        <strain evidence="12">MES-2147</strain>
    </source>
</reference>
<dbReference type="FunFam" id="3.40.50.620:FF:000041">
    <property type="entry name" value="Electron transfer flavoprotein alpha subunit"/>
    <property type="match status" value="1"/>
</dbReference>
<evidence type="ECO:0000256" key="2">
    <source>
        <dbReference type="ARBA" id="ARBA00005817"/>
    </source>
</evidence>
<dbReference type="OrthoDB" id="1715808at2759"/>
<dbReference type="InterPro" id="IPR033947">
    <property type="entry name" value="ETF_alpha_N"/>
</dbReference>
<proteinExistence type="inferred from homology"/>
<dbReference type="InterPro" id="IPR014730">
    <property type="entry name" value="ETF_a/b_N"/>
</dbReference>
<comment type="cofactor">
    <cofactor evidence="9 10">
        <name>FAD</name>
        <dbReference type="ChEBI" id="CHEBI:57692"/>
    </cofactor>
    <text evidence="9 10">Binds 1 FAD per dimer.</text>
</comment>
<evidence type="ECO:0000259" key="11">
    <source>
        <dbReference type="SMART" id="SM00893"/>
    </source>
</evidence>
<dbReference type="SMART" id="SM00893">
    <property type="entry name" value="ETF"/>
    <property type="match status" value="1"/>
</dbReference>